<reference evidence="1 2" key="1">
    <citation type="journal article" date="2003" name="Nature">
        <title>The genome of a motile marine Synechococcus.</title>
        <authorList>
            <person name="Palenik B."/>
            <person name="Brahamsha B."/>
            <person name="Larimer F."/>
            <person name="Land M."/>
            <person name="Hauser L."/>
            <person name="Chain P."/>
            <person name="Lamerdin J."/>
            <person name="Regala W."/>
            <person name="Allen E.A."/>
            <person name="McCarren J."/>
            <person name="Paulsen I."/>
            <person name="Dufresne A."/>
            <person name="Partensky F."/>
            <person name="Webb E."/>
            <person name="Waterbury J."/>
        </authorList>
    </citation>
    <scope>NUCLEOTIDE SEQUENCE [LARGE SCALE GENOMIC DNA]</scope>
    <source>
        <strain evidence="1 2">WH8102</strain>
    </source>
</reference>
<gene>
    <name evidence="1" type="ordered locus">SYNW1070</name>
</gene>
<organism evidence="1 2">
    <name type="scientific">Parasynechococcus marenigrum (strain WH8102)</name>
    <dbReference type="NCBI Taxonomy" id="84588"/>
    <lineage>
        <taxon>Bacteria</taxon>
        <taxon>Bacillati</taxon>
        <taxon>Cyanobacteriota</taxon>
        <taxon>Cyanophyceae</taxon>
        <taxon>Synechococcales</taxon>
        <taxon>Prochlorococcaceae</taxon>
        <taxon>Parasynechococcus</taxon>
        <taxon>Parasynechococcus marenigrum</taxon>
    </lineage>
</organism>
<evidence type="ECO:0000313" key="1">
    <source>
        <dbReference type="EMBL" id="CAE07585.1"/>
    </source>
</evidence>
<dbReference type="KEGG" id="syw:SYNW1070"/>
<protein>
    <submittedName>
        <fullName evidence="1">Uncharacterized protein</fullName>
    </submittedName>
</protein>
<evidence type="ECO:0000313" key="2">
    <source>
        <dbReference type="Proteomes" id="UP000001422"/>
    </source>
</evidence>
<dbReference type="Proteomes" id="UP000001422">
    <property type="component" value="Chromosome"/>
</dbReference>
<sequence length="89" mass="10069">MSPQPHPLGWLHASSRLLQVGRVQSLAVKRVGGVAARRAQQRLEMGRRLLALKIDGWTMTPESGLRFWRALRWGGIGFSLAWLLSHWLS</sequence>
<dbReference type="HOGENOM" id="CLU_177867_0_0_3"/>
<name>Q7U7B5_PARMW</name>
<dbReference type="eggNOG" id="ENOG50323H8">
    <property type="taxonomic scope" value="Bacteria"/>
</dbReference>
<keyword evidence="2" id="KW-1185">Reference proteome</keyword>
<proteinExistence type="predicted"/>
<accession>Q7U7B5</accession>
<dbReference type="AlphaFoldDB" id="Q7U7B5"/>
<dbReference type="EMBL" id="BX569692">
    <property type="protein sequence ID" value="CAE07585.1"/>
    <property type="molecule type" value="Genomic_DNA"/>
</dbReference>